<sequence length="171" mass="18645">MGATGALRPTRDPVKQPGTRHKARQRAVDLLFEAEAKNVAALDLVAQRRELVVDDESIGMIHPYTARVIEGLATDRAQIDAVLESHLREWTLPRLPAVDRAILRLAAWELFNTHDVPPVVVVDEAVELAKELSTDESPAFVNGVLGRIVELAPQVRAAAQATAPAADPDRE</sequence>
<feature type="domain" description="NusB/RsmB/TIM44" evidence="8">
    <location>
        <begin position="21"/>
        <end position="149"/>
    </location>
</feature>
<evidence type="ECO:0000259" key="8">
    <source>
        <dbReference type="Pfam" id="PF01029"/>
    </source>
</evidence>
<accession>A0ABQ1V6Q2</accession>
<evidence type="ECO:0000313" key="9">
    <source>
        <dbReference type="EMBL" id="GGF41497.1"/>
    </source>
</evidence>
<dbReference type="PANTHER" id="PTHR11078:SF3">
    <property type="entry name" value="ANTITERMINATION NUSB DOMAIN-CONTAINING PROTEIN"/>
    <property type="match status" value="1"/>
</dbReference>
<evidence type="ECO:0000256" key="6">
    <source>
        <dbReference type="HAMAP-Rule" id="MF_00073"/>
    </source>
</evidence>
<evidence type="ECO:0000313" key="10">
    <source>
        <dbReference type="Proteomes" id="UP000632454"/>
    </source>
</evidence>
<evidence type="ECO:0000256" key="5">
    <source>
        <dbReference type="ARBA" id="ARBA00023163"/>
    </source>
</evidence>
<dbReference type="HAMAP" id="MF_00073">
    <property type="entry name" value="NusB"/>
    <property type="match status" value="1"/>
</dbReference>
<protein>
    <recommendedName>
        <fullName evidence="6">Transcription antitermination protein NusB</fullName>
    </recommendedName>
    <alternativeName>
        <fullName evidence="6">Antitermination factor NusB</fullName>
    </alternativeName>
</protein>
<evidence type="ECO:0000256" key="3">
    <source>
        <dbReference type="ARBA" id="ARBA00022884"/>
    </source>
</evidence>
<dbReference type="InterPro" id="IPR011605">
    <property type="entry name" value="NusB_fam"/>
</dbReference>
<keyword evidence="3 6" id="KW-0694">RNA-binding</keyword>
<dbReference type="Pfam" id="PF01029">
    <property type="entry name" value="NusB"/>
    <property type="match status" value="1"/>
</dbReference>
<keyword evidence="5 6" id="KW-0804">Transcription</keyword>
<evidence type="ECO:0000256" key="1">
    <source>
        <dbReference type="ARBA" id="ARBA00005952"/>
    </source>
</evidence>
<dbReference type="InterPro" id="IPR006027">
    <property type="entry name" value="NusB_RsmB_TIM44"/>
</dbReference>
<comment type="function">
    <text evidence="6">Involved in transcription antitermination. Required for transcription of ribosomal RNA (rRNA) genes. Binds specifically to the boxA antiterminator sequence of the ribosomal RNA (rrn) operons.</text>
</comment>
<reference evidence="10" key="1">
    <citation type="journal article" date="2019" name="Int. J. Syst. Evol. Microbiol.">
        <title>The Global Catalogue of Microorganisms (GCM) 10K type strain sequencing project: providing services to taxonomists for standard genome sequencing and annotation.</title>
        <authorList>
            <consortium name="The Broad Institute Genomics Platform"/>
            <consortium name="The Broad Institute Genome Sequencing Center for Infectious Disease"/>
            <person name="Wu L."/>
            <person name="Ma J."/>
        </authorList>
    </citation>
    <scope>NUCLEOTIDE SEQUENCE [LARGE SCALE GENOMIC DNA]</scope>
    <source>
        <strain evidence="10">CCM 7855</strain>
    </source>
</reference>
<gene>
    <name evidence="6 9" type="primary">nusB</name>
    <name evidence="9" type="ORF">GCM10007298_41570</name>
</gene>
<evidence type="ECO:0000256" key="7">
    <source>
        <dbReference type="SAM" id="MobiDB-lite"/>
    </source>
</evidence>
<comment type="caution">
    <text evidence="9">The sequence shown here is derived from an EMBL/GenBank/DDBJ whole genome shotgun (WGS) entry which is preliminary data.</text>
</comment>
<dbReference type="InterPro" id="IPR035926">
    <property type="entry name" value="NusB-like_sf"/>
</dbReference>
<dbReference type="SUPFAM" id="SSF48013">
    <property type="entry name" value="NusB-like"/>
    <property type="match status" value="1"/>
</dbReference>
<evidence type="ECO:0000256" key="4">
    <source>
        <dbReference type="ARBA" id="ARBA00023015"/>
    </source>
</evidence>
<name>A0ABQ1V6Q2_9NOCA</name>
<dbReference type="NCBIfam" id="TIGR01951">
    <property type="entry name" value="nusB"/>
    <property type="match status" value="1"/>
</dbReference>
<dbReference type="Proteomes" id="UP000632454">
    <property type="component" value="Unassembled WGS sequence"/>
</dbReference>
<dbReference type="PANTHER" id="PTHR11078">
    <property type="entry name" value="N UTILIZATION SUBSTANCE PROTEIN B-RELATED"/>
    <property type="match status" value="1"/>
</dbReference>
<keyword evidence="2 6" id="KW-0889">Transcription antitermination</keyword>
<proteinExistence type="inferred from homology"/>
<keyword evidence="10" id="KW-1185">Reference proteome</keyword>
<keyword evidence="4 6" id="KW-0805">Transcription regulation</keyword>
<dbReference type="EMBL" id="BMCS01000003">
    <property type="protein sequence ID" value="GGF41497.1"/>
    <property type="molecule type" value="Genomic_DNA"/>
</dbReference>
<feature type="region of interest" description="Disordered" evidence="7">
    <location>
        <begin position="1"/>
        <end position="21"/>
    </location>
</feature>
<evidence type="ECO:0000256" key="2">
    <source>
        <dbReference type="ARBA" id="ARBA00022814"/>
    </source>
</evidence>
<comment type="similarity">
    <text evidence="1 6">Belongs to the NusB family.</text>
</comment>
<organism evidence="9 10">
    <name type="scientific">Williamsia phyllosphaerae</name>
    <dbReference type="NCBI Taxonomy" id="885042"/>
    <lineage>
        <taxon>Bacteria</taxon>
        <taxon>Bacillati</taxon>
        <taxon>Actinomycetota</taxon>
        <taxon>Actinomycetes</taxon>
        <taxon>Mycobacteriales</taxon>
        <taxon>Nocardiaceae</taxon>
        <taxon>Williamsia</taxon>
    </lineage>
</organism>
<dbReference type="Gene3D" id="1.10.940.10">
    <property type="entry name" value="NusB-like"/>
    <property type="match status" value="1"/>
</dbReference>